<evidence type="ECO:0000256" key="1">
    <source>
        <dbReference type="SAM" id="MobiDB-lite"/>
    </source>
</evidence>
<accession>A0A017T754</accession>
<protein>
    <submittedName>
        <fullName evidence="2">Uncharacterized protein</fullName>
    </submittedName>
</protein>
<dbReference type="EMBL" id="ASRX01000031">
    <property type="protein sequence ID" value="EYF04625.1"/>
    <property type="molecule type" value="Genomic_DNA"/>
</dbReference>
<sequence length="38" mass="4086">MTETEHAAKSRDPVDDDLPFGWCSGPDDLSEQAPPAIS</sequence>
<feature type="compositionally biased region" description="Basic and acidic residues" evidence="1">
    <location>
        <begin position="1"/>
        <end position="13"/>
    </location>
</feature>
<keyword evidence="3" id="KW-1185">Reference proteome</keyword>
<organism evidence="2 3">
    <name type="scientific">Chondromyces apiculatus DSM 436</name>
    <dbReference type="NCBI Taxonomy" id="1192034"/>
    <lineage>
        <taxon>Bacteria</taxon>
        <taxon>Pseudomonadati</taxon>
        <taxon>Myxococcota</taxon>
        <taxon>Polyangia</taxon>
        <taxon>Polyangiales</taxon>
        <taxon>Polyangiaceae</taxon>
        <taxon>Chondromyces</taxon>
    </lineage>
</organism>
<feature type="region of interest" description="Disordered" evidence="1">
    <location>
        <begin position="1"/>
        <end position="38"/>
    </location>
</feature>
<dbReference type="Proteomes" id="UP000019678">
    <property type="component" value="Unassembled WGS sequence"/>
</dbReference>
<evidence type="ECO:0000313" key="3">
    <source>
        <dbReference type="Proteomes" id="UP000019678"/>
    </source>
</evidence>
<name>A0A017T754_9BACT</name>
<reference evidence="2 3" key="1">
    <citation type="submission" date="2013-05" db="EMBL/GenBank/DDBJ databases">
        <title>Genome assembly of Chondromyces apiculatus DSM 436.</title>
        <authorList>
            <person name="Sharma G."/>
            <person name="Khatri I."/>
            <person name="Kaur C."/>
            <person name="Mayilraj S."/>
            <person name="Subramanian S."/>
        </authorList>
    </citation>
    <scope>NUCLEOTIDE SEQUENCE [LARGE SCALE GENOMIC DNA]</scope>
    <source>
        <strain evidence="2 3">DSM 436</strain>
    </source>
</reference>
<dbReference type="AlphaFoldDB" id="A0A017T754"/>
<comment type="caution">
    <text evidence="2">The sequence shown here is derived from an EMBL/GenBank/DDBJ whole genome shotgun (WGS) entry which is preliminary data.</text>
</comment>
<evidence type="ECO:0000313" key="2">
    <source>
        <dbReference type="EMBL" id="EYF04625.1"/>
    </source>
</evidence>
<proteinExistence type="predicted"/>
<gene>
    <name evidence="2" type="ORF">CAP_4301</name>
</gene>